<accession>A0A6A6YNN8</accession>
<feature type="region of interest" description="Disordered" evidence="1">
    <location>
        <begin position="132"/>
        <end position="173"/>
    </location>
</feature>
<dbReference type="Proteomes" id="UP000504636">
    <property type="component" value="Unplaced"/>
</dbReference>
<evidence type="ECO:0000256" key="1">
    <source>
        <dbReference type="SAM" id="MobiDB-lite"/>
    </source>
</evidence>
<dbReference type="AlphaFoldDB" id="A0A6A6YNN8"/>
<organism evidence="2">
    <name type="scientific">Mytilinidion resinicola</name>
    <dbReference type="NCBI Taxonomy" id="574789"/>
    <lineage>
        <taxon>Eukaryota</taxon>
        <taxon>Fungi</taxon>
        <taxon>Dikarya</taxon>
        <taxon>Ascomycota</taxon>
        <taxon>Pezizomycotina</taxon>
        <taxon>Dothideomycetes</taxon>
        <taxon>Pleosporomycetidae</taxon>
        <taxon>Mytilinidiales</taxon>
        <taxon>Mytilinidiaceae</taxon>
        <taxon>Mytilinidion</taxon>
    </lineage>
</organism>
<dbReference type="OrthoDB" id="3944719at2759"/>
<feature type="compositionally biased region" description="Basic and acidic residues" evidence="1">
    <location>
        <begin position="233"/>
        <end position="246"/>
    </location>
</feature>
<gene>
    <name evidence="2 4" type="ORF">BDZ99DRAFT_520238</name>
</gene>
<evidence type="ECO:0000313" key="4">
    <source>
        <dbReference type="RefSeq" id="XP_033577112.1"/>
    </source>
</evidence>
<reference evidence="2 4" key="1">
    <citation type="journal article" date="2020" name="Stud. Mycol.">
        <title>101 Dothideomycetes genomes: a test case for predicting lifestyles and emergence of pathogens.</title>
        <authorList>
            <person name="Haridas S."/>
            <person name="Albert R."/>
            <person name="Binder M."/>
            <person name="Bloem J."/>
            <person name="Labutti K."/>
            <person name="Salamov A."/>
            <person name="Andreopoulos B."/>
            <person name="Baker S."/>
            <person name="Barry K."/>
            <person name="Bills G."/>
            <person name="Bluhm B."/>
            <person name="Cannon C."/>
            <person name="Castanera R."/>
            <person name="Culley D."/>
            <person name="Daum C."/>
            <person name="Ezra D."/>
            <person name="Gonzalez J."/>
            <person name="Henrissat B."/>
            <person name="Kuo A."/>
            <person name="Liang C."/>
            <person name="Lipzen A."/>
            <person name="Lutzoni F."/>
            <person name="Magnuson J."/>
            <person name="Mondo S."/>
            <person name="Nolan M."/>
            <person name="Ohm R."/>
            <person name="Pangilinan J."/>
            <person name="Park H.-J."/>
            <person name="Ramirez L."/>
            <person name="Alfaro M."/>
            <person name="Sun H."/>
            <person name="Tritt A."/>
            <person name="Yoshinaga Y."/>
            <person name="Zwiers L.-H."/>
            <person name="Turgeon B."/>
            <person name="Goodwin S."/>
            <person name="Spatafora J."/>
            <person name="Crous P."/>
            <person name="Grigoriev I."/>
        </authorList>
    </citation>
    <scope>NUCLEOTIDE SEQUENCE</scope>
    <source>
        <strain evidence="2 4">CBS 304.34</strain>
    </source>
</reference>
<feature type="compositionally biased region" description="Low complexity" evidence="1">
    <location>
        <begin position="132"/>
        <end position="160"/>
    </location>
</feature>
<evidence type="ECO:0000313" key="3">
    <source>
        <dbReference type="Proteomes" id="UP000504636"/>
    </source>
</evidence>
<dbReference type="GeneID" id="54466398"/>
<reference evidence="4" key="2">
    <citation type="submission" date="2020-04" db="EMBL/GenBank/DDBJ databases">
        <authorList>
            <consortium name="NCBI Genome Project"/>
        </authorList>
    </citation>
    <scope>NUCLEOTIDE SEQUENCE</scope>
    <source>
        <strain evidence="4">CBS 304.34</strain>
    </source>
</reference>
<dbReference type="RefSeq" id="XP_033577112.1">
    <property type="nucleotide sequence ID" value="XM_033725505.1"/>
</dbReference>
<keyword evidence="3" id="KW-1185">Reference proteome</keyword>
<feature type="region of interest" description="Disordered" evidence="1">
    <location>
        <begin position="231"/>
        <end position="254"/>
    </location>
</feature>
<sequence>MVNLSFVTLLVRADKNFSSPLPEGFNVAAGIQVVVSWTTDWGSVPISLAVYQADGSGWKSPVLLDYQDDPGSYVWTAQTIEDLPTTEGFHFCVWLGDVSESSHLTDSNSFNSDAVFIVDDATTPSTAVLSSTSIASSSSSSPPSTSSKTSPSTFESTTSTIGPTTSANDIRGPASAKPYAIFQSVRHLGSRYQQRFSRKRGKYRDHRRLCPWRGPRLAHAAFRLAWLSEEQEGEKSGAYKDEKSSPELESSNGS</sequence>
<evidence type="ECO:0000313" key="2">
    <source>
        <dbReference type="EMBL" id="KAF2810148.1"/>
    </source>
</evidence>
<proteinExistence type="predicted"/>
<dbReference type="EMBL" id="MU003700">
    <property type="protein sequence ID" value="KAF2810148.1"/>
    <property type="molecule type" value="Genomic_DNA"/>
</dbReference>
<name>A0A6A6YNN8_9PEZI</name>
<reference evidence="4" key="3">
    <citation type="submission" date="2025-04" db="UniProtKB">
        <authorList>
            <consortium name="RefSeq"/>
        </authorList>
    </citation>
    <scope>IDENTIFICATION</scope>
    <source>
        <strain evidence="4">CBS 304.34</strain>
    </source>
</reference>
<protein>
    <submittedName>
        <fullName evidence="2 4">Uncharacterized protein</fullName>
    </submittedName>
</protein>